<dbReference type="EMBL" id="JAAEHK010000043">
    <property type="protein sequence ID" value="NDL72240.1"/>
    <property type="molecule type" value="Genomic_DNA"/>
</dbReference>
<name>A0A7C9JUX3_9GAMM</name>
<comment type="caution">
    <text evidence="2">The sequence shown here is derived from an EMBL/GenBank/DDBJ whole genome shotgun (WGS) entry which is preliminary data.</text>
</comment>
<reference evidence="2 3" key="1">
    <citation type="submission" date="2020-01" db="EMBL/GenBank/DDBJ databases">
        <title>Whole genome sequencing of Halomonas alkaliphila strain LS44.</title>
        <authorList>
            <person name="Kumar S."/>
            <person name="Paul D."/>
            <person name="Shouche Y."/>
            <person name="Suryavanshi M.V."/>
        </authorList>
    </citation>
    <scope>NUCLEOTIDE SEQUENCE [LARGE SCALE GENOMIC DNA]</scope>
    <source>
        <strain evidence="2 3">LS44</strain>
    </source>
</reference>
<organism evidence="2 3">
    <name type="scientific">Vreelandella alkaliphila</name>
    <dbReference type="NCBI Taxonomy" id="272774"/>
    <lineage>
        <taxon>Bacteria</taxon>
        <taxon>Pseudomonadati</taxon>
        <taxon>Pseudomonadota</taxon>
        <taxon>Gammaproteobacteria</taxon>
        <taxon>Oceanospirillales</taxon>
        <taxon>Halomonadaceae</taxon>
        <taxon>Vreelandella</taxon>
    </lineage>
</organism>
<dbReference type="Proteomes" id="UP000480312">
    <property type="component" value="Unassembled WGS sequence"/>
</dbReference>
<proteinExistence type="predicted"/>
<dbReference type="InterPro" id="IPR005119">
    <property type="entry name" value="LysR_subst-bd"/>
</dbReference>
<evidence type="ECO:0000313" key="3">
    <source>
        <dbReference type="Proteomes" id="UP000480312"/>
    </source>
</evidence>
<feature type="domain" description="LysR substrate-binding" evidence="1">
    <location>
        <begin position="2"/>
        <end position="64"/>
    </location>
</feature>
<evidence type="ECO:0000259" key="1">
    <source>
        <dbReference type="Pfam" id="PF03466"/>
    </source>
</evidence>
<sequence>MPDIGSMLCFVDAGIGITILPASAASMAHSLIAIPLADEGSSQPLLLARKVGNPLSEQLKRLVETHSS</sequence>
<dbReference type="AlphaFoldDB" id="A0A7C9JUX3"/>
<dbReference type="SUPFAM" id="SSF53850">
    <property type="entry name" value="Periplasmic binding protein-like II"/>
    <property type="match status" value="1"/>
</dbReference>
<evidence type="ECO:0000313" key="2">
    <source>
        <dbReference type="EMBL" id="NDL72240.1"/>
    </source>
</evidence>
<protein>
    <recommendedName>
        <fullName evidence="1">LysR substrate-binding domain-containing protein</fullName>
    </recommendedName>
</protein>
<dbReference type="Gene3D" id="3.40.190.290">
    <property type="match status" value="1"/>
</dbReference>
<accession>A0A7C9JUX3</accession>
<dbReference type="Pfam" id="PF03466">
    <property type="entry name" value="LysR_substrate"/>
    <property type="match status" value="1"/>
</dbReference>
<gene>
    <name evidence="2" type="ORF">GPL32_17190</name>
</gene>